<dbReference type="InterPro" id="IPR050833">
    <property type="entry name" value="Poly_Biosynth_Transport"/>
</dbReference>
<evidence type="ECO:0000256" key="5">
    <source>
        <dbReference type="ARBA" id="ARBA00022989"/>
    </source>
</evidence>
<dbReference type="RefSeq" id="WP_144416234.1">
    <property type="nucleotide sequence ID" value="NZ_CAWPGR010000023.1"/>
</dbReference>
<reference evidence="8" key="1">
    <citation type="submission" date="2020-03" db="EMBL/GenBank/DDBJ databases">
        <authorList>
            <person name="Kislichkina A."/>
            <person name="Dentovskaya S."/>
            <person name="Shaikhutdinov R."/>
            <person name="Ivanov S."/>
            <person name="Sizova A."/>
            <person name="Solomentsev V."/>
            <person name="Bogun A."/>
        </authorList>
    </citation>
    <scope>NUCLEOTIDE SEQUENCE</scope>
    <source>
        <strain evidence="8">SCPM-O-B-7610</strain>
    </source>
</reference>
<gene>
    <name evidence="8" type="ORF">HB991_05180</name>
</gene>
<evidence type="ECO:0000313" key="8">
    <source>
        <dbReference type="EMBL" id="NIL21918.1"/>
    </source>
</evidence>
<comment type="subcellular location">
    <subcellularLocation>
        <location evidence="1">Cell membrane</location>
        <topology evidence="1">Multi-pass membrane protein</topology>
    </subcellularLocation>
</comment>
<organism evidence="8 9">
    <name type="scientific">Yersinia mollaretii</name>
    <dbReference type="NCBI Taxonomy" id="33060"/>
    <lineage>
        <taxon>Bacteria</taxon>
        <taxon>Pseudomonadati</taxon>
        <taxon>Pseudomonadota</taxon>
        <taxon>Gammaproteobacteria</taxon>
        <taxon>Enterobacterales</taxon>
        <taxon>Yersiniaceae</taxon>
        <taxon>Yersinia</taxon>
    </lineage>
</organism>
<dbReference type="EMBL" id="JAASAI010000003">
    <property type="protein sequence ID" value="NIL21918.1"/>
    <property type="molecule type" value="Genomic_DNA"/>
</dbReference>
<keyword evidence="3" id="KW-1003">Cell membrane</keyword>
<feature type="transmembrane region" description="Helical" evidence="7">
    <location>
        <begin position="325"/>
        <end position="347"/>
    </location>
</feature>
<dbReference type="GO" id="GO:0005886">
    <property type="term" value="C:plasma membrane"/>
    <property type="evidence" value="ECO:0007669"/>
    <property type="project" value="UniProtKB-SubCell"/>
</dbReference>
<name>A0AA44CJL4_YERMO</name>
<evidence type="ECO:0000256" key="7">
    <source>
        <dbReference type="SAM" id="Phobius"/>
    </source>
</evidence>
<comment type="similarity">
    <text evidence="2">Belongs to the polysaccharide synthase family.</text>
</comment>
<evidence type="ECO:0000256" key="2">
    <source>
        <dbReference type="ARBA" id="ARBA00007430"/>
    </source>
</evidence>
<evidence type="ECO:0000256" key="1">
    <source>
        <dbReference type="ARBA" id="ARBA00004651"/>
    </source>
</evidence>
<dbReference type="PANTHER" id="PTHR30250:SF10">
    <property type="entry name" value="LIPOPOLYSACCHARIDE BIOSYNTHESIS PROTEIN WZXC"/>
    <property type="match status" value="1"/>
</dbReference>
<feature type="transmembrane region" description="Helical" evidence="7">
    <location>
        <begin position="292"/>
        <end position="313"/>
    </location>
</feature>
<keyword evidence="5 7" id="KW-1133">Transmembrane helix</keyword>
<evidence type="ECO:0000256" key="3">
    <source>
        <dbReference type="ARBA" id="ARBA00022475"/>
    </source>
</evidence>
<dbReference type="Proteomes" id="UP000712947">
    <property type="component" value="Unassembled WGS sequence"/>
</dbReference>
<feature type="transmembrane region" description="Helical" evidence="7">
    <location>
        <begin position="76"/>
        <end position="98"/>
    </location>
</feature>
<feature type="transmembrane region" description="Helical" evidence="7">
    <location>
        <begin position="359"/>
        <end position="379"/>
    </location>
</feature>
<feature type="transmembrane region" description="Helical" evidence="7">
    <location>
        <begin position="110"/>
        <end position="131"/>
    </location>
</feature>
<keyword evidence="4 7" id="KW-0812">Transmembrane</keyword>
<comment type="caution">
    <text evidence="8">The sequence shown here is derived from an EMBL/GenBank/DDBJ whole genome shotgun (WGS) entry which is preliminary data.</text>
</comment>
<sequence>MFSGPLVIIVVAKTLTTGEMSLYYAFFNVIALQQIMEMGIGFTIKQYISHSYKLTEKNEWGQESKANIISYMKFSFLWYLVISLFIFFILGYVGSVFFSSYKGSTDWKGAWWMLVFITGFFTIVTPFQFLIEGCQRQISIYKSRLLSGIFLSLVLGLSLYYGAGLYSIAIAVFISNLIFYLYLFKTIKELVSELIGVKTKKNIKTTFIEVWDMLSKISVTWILGYFFWNSFNLIAFKMLTNDLAGRFGFTLSLVRAGYSIAESIVASQTTIYASYISAGEVKLARRQFEKSMYISMALLISGYFLYIAVYKILPGLFIFDKTLNLTYTIEMFLYFVLLLPVTSQANYCRCFKNEPYFKLSLFMNIQVPIVFYLTCYYVGEPNFIYLLPFSMLSLIWSCYIYYDTENRYKIKCRQENMK</sequence>
<accession>A0AA44CJL4</accession>
<feature type="transmembrane region" description="Helical" evidence="7">
    <location>
        <begin position="385"/>
        <end position="402"/>
    </location>
</feature>
<dbReference type="PANTHER" id="PTHR30250">
    <property type="entry name" value="PST FAMILY PREDICTED COLANIC ACID TRANSPORTER"/>
    <property type="match status" value="1"/>
</dbReference>
<dbReference type="AlphaFoldDB" id="A0AA44CJL4"/>
<evidence type="ECO:0000256" key="6">
    <source>
        <dbReference type="ARBA" id="ARBA00023136"/>
    </source>
</evidence>
<evidence type="ECO:0000313" key="9">
    <source>
        <dbReference type="Proteomes" id="UP000712947"/>
    </source>
</evidence>
<keyword evidence="6 7" id="KW-0472">Membrane</keyword>
<evidence type="ECO:0000256" key="4">
    <source>
        <dbReference type="ARBA" id="ARBA00022692"/>
    </source>
</evidence>
<protein>
    <submittedName>
        <fullName evidence="8">Uncharacterized protein</fullName>
    </submittedName>
</protein>
<proteinExistence type="inferred from homology"/>